<dbReference type="AlphaFoldDB" id="A0AAD9NZE6"/>
<dbReference type="Proteomes" id="UP001209878">
    <property type="component" value="Unassembled WGS sequence"/>
</dbReference>
<comment type="caution">
    <text evidence="1">The sequence shown here is derived from an EMBL/GenBank/DDBJ whole genome shotgun (WGS) entry which is preliminary data.</text>
</comment>
<keyword evidence="2" id="KW-1185">Reference proteome</keyword>
<reference evidence="1" key="1">
    <citation type="journal article" date="2023" name="Mol. Biol. Evol.">
        <title>Third-Generation Sequencing Reveals the Adaptive Role of the Epigenome in Three Deep-Sea Polychaetes.</title>
        <authorList>
            <person name="Perez M."/>
            <person name="Aroh O."/>
            <person name="Sun Y."/>
            <person name="Lan Y."/>
            <person name="Juniper S.K."/>
            <person name="Young C.R."/>
            <person name="Angers B."/>
            <person name="Qian P.Y."/>
        </authorList>
    </citation>
    <scope>NUCLEOTIDE SEQUENCE</scope>
    <source>
        <strain evidence="1">R07B-5</strain>
    </source>
</reference>
<organism evidence="1 2">
    <name type="scientific">Ridgeia piscesae</name>
    <name type="common">Tubeworm</name>
    <dbReference type="NCBI Taxonomy" id="27915"/>
    <lineage>
        <taxon>Eukaryota</taxon>
        <taxon>Metazoa</taxon>
        <taxon>Spiralia</taxon>
        <taxon>Lophotrochozoa</taxon>
        <taxon>Annelida</taxon>
        <taxon>Polychaeta</taxon>
        <taxon>Sedentaria</taxon>
        <taxon>Canalipalpata</taxon>
        <taxon>Sabellida</taxon>
        <taxon>Siboglinidae</taxon>
        <taxon>Ridgeia</taxon>
    </lineage>
</organism>
<name>A0AAD9NZE6_RIDPI</name>
<dbReference type="PANTHER" id="PTHR47018">
    <property type="entry name" value="CXC DOMAIN-CONTAINING PROTEIN-RELATED"/>
    <property type="match status" value="1"/>
</dbReference>
<evidence type="ECO:0000313" key="1">
    <source>
        <dbReference type="EMBL" id="KAK2185277.1"/>
    </source>
</evidence>
<protein>
    <submittedName>
        <fullName evidence="1">Uncharacterized protein</fullName>
    </submittedName>
</protein>
<dbReference type="PANTHER" id="PTHR47018:SF1">
    <property type="entry name" value="TESMIN_TSO1-LIKE CXC DOMAIN-CONTAINING PROTEIN"/>
    <property type="match status" value="1"/>
</dbReference>
<evidence type="ECO:0000313" key="2">
    <source>
        <dbReference type="Proteomes" id="UP001209878"/>
    </source>
</evidence>
<sequence>MMFVWAEREGDWPLHLATYKQMLPYFFAAGHVNYARYGLCYLREMERLPQEVLSHFMKGEHVMYHSDALWNGIWSDMMIETTFMRYGHAPGGIVGITHKPEMPKDKKFHEDNTRRHKLVVTGADPVPIEINEDGVVISQADLATSHEEADSVIVQQVVPRKMQKAKSLLLRRKRRIHPSWTQQNMVG</sequence>
<proteinExistence type="predicted"/>
<dbReference type="EMBL" id="JAODUO010000241">
    <property type="protein sequence ID" value="KAK2185277.1"/>
    <property type="molecule type" value="Genomic_DNA"/>
</dbReference>
<gene>
    <name evidence="1" type="ORF">NP493_241g06091</name>
</gene>
<accession>A0AAD9NZE6</accession>